<gene>
    <name evidence="2" type="ORF">FHX74_001535</name>
</gene>
<reference evidence="2 3" key="1">
    <citation type="submission" date="2020-07" db="EMBL/GenBank/DDBJ databases">
        <title>Sequencing the genomes of 1000 actinobacteria strains.</title>
        <authorList>
            <person name="Klenk H.-P."/>
        </authorList>
    </citation>
    <scope>NUCLEOTIDE SEQUENCE [LARGE SCALE GENOMIC DNA]</scope>
    <source>
        <strain evidence="2 3">DSM 100723</strain>
    </source>
</reference>
<dbReference type="EMBL" id="JACGWT010000002">
    <property type="protein sequence ID" value="MBA8793930.1"/>
    <property type="molecule type" value="Genomic_DNA"/>
</dbReference>
<dbReference type="Proteomes" id="UP000523079">
    <property type="component" value="Unassembled WGS sequence"/>
</dbReference>
<evidence type="ECO:0000313" key="3">
    <source>
        <dbReference type="Proteomes" id="UP000523079"/>
    </source>
</evidence>
<feature type="transmembrane region" description="Helical" evidence="1">
    <location>
        <begin position="64"/>
        <end position="90"/>
    </location>
</feature>
<feature type="transmembrane region" description="Helical" evidence="1">
    <location>
        <begin position="136"/>
        <end position="155"/>
    </location>
</feature>
<accession>A0A7W3IRP6</accession>
<keyword evidence="1" id="KW-0812">Transmembrane</keyword>
<proteinExistence type="predicted"/>
<keyword evidence="3" id="KW-1185">Reference proteome</keyword>
<protein>
    <submittedName>
        <fullName evidence="2">Uncharacterized protein</fullName>
    </submittedName>
</protein>
<evidence type="ECO:0000313" key="2">
    <source>
        <dbReference type="EMBL" id="MBA8793930.1"/>
    </source>
</evidence>
<feature type="transmembrane region" description="Helical" evidence="1">
    <location>
        <begin position="102"/>
        <end position="124"/>
    </location>
</feature>
<sequence>MSSATPPRVVGFGTFAALPGAAIGFCGTFTYLLALIVWQVNVDGIRGTAAIGLMPQPAEWVTSVMYFTAYGLPSSAVLGALLGLVVGWLLGRTTRSSSPALGWVFGTVAGFVIVMLLRGLLAVVGLHEPLGQSTRLFAVPMLIFLIDGGVLGVWLQARRSRMVAEAYADEDHQLLVSR</sequence>
<name>A0A7W3IRP6_9ACTN</name>
<dbReference type="AlphaFoldDB" id="A0A7W3IRP6"/>
<organism evidence="2 3">
    <name type="scientific">Microlunatus kandeliicorticis</name>
    <dbReference type="NCBI Taxonomy" id="1759536"/>
    <lineage>
        <taxon>Bacteria</taxon>
        <taxon>Bacillati</taxon>
        <taxon>Actinomycetota</taxon>
        <taxon>Actinomycetes</taxon>
        <taxon>Propionibacteriales</taxon>
        <taxon>Propionibacteriaceae</taxon>
        <taxon>Microlunatus</taxon>
    </lineage>
</organism>
<feature type="transmembrane region" description="Helical" evidence="1">
    <location>
        <begin position="12"/>
        <end position="38"/>
    </location>
</feature>
<keyword evidence="1" id="KW-1133">Transmembrane helix</keyword>
<keyword evidence="1" id="KW-0472">Membrane</keyword>
<comment type="caution">
    <text evidence="2">The sequence shown here is derived from an EMBL/GenBank/DDBJ whole genome shotgun (WGS) entry which is preliminary data.</text>
</comment>
<dbReference type="RefSeq" id="WP_182559470.1">
    <property type="nucleotide sequence ID" value="NZ_JACGWT010000002.1"/>
</dbReference>
<evidence type="ECO:0000256" key="1">
    <source>
        <dbReference type="SAM" id="Phobius"/>
    </source>
</evidence>